<dbReference type="AlphaFoldDB" id="A0A2A2ZB09"/>
<name>A0A2A2ZB09_MYCAV</name>
<accession>A0A2A2ZB09</accession>
<sequence length="63" mass="7093">MREQFRDNTGFGALIVQLVPVVGQNGTQQCCQQVWIVSSVSDKVALQFIWRIADDFALYCSLV</sequence>
<evidence type="ECO:0000313" key="1">
    <source>
        <dbReference type="EMBL" id="PBA23727.1"/>
    </source>
</evidence>
<reference evidence="1 2" key="1">
    <citation type="submission" date="2017-08" db="EMBL/GenBank/DDBJ databases">
        <title>Phylogenetic analysis of Mycobacterium avium complex whole genomes.</title>
        <authorList>
            <person name="Caverly L.J."/>
            <person name="Spilker T."/>
            <person name="Lipuma J."/>
        </authorList>
    </citation>
    <scope>NUCLEOTIDE SEQUENCE [LARGE SCALE GENOMIC DNA]</scope>
    <source>
        <strain evidence="1 2">FLAC0165</strain>
    </source>
</reference>
<protein>
    <submittedName>
        <fullName evidence="1">Uncharacterized protein</fullName>
    </submittedName>
</protein>
<evidence type="ECO:0000313" key="2">
    <source>
        <dbReference type="Proteomes" id="UP000217768"/>
    </source>
</evidence>
<proteinExistence type="predicted"/>
<dbReference type="Proteomes" id="UP000217768">
    <property type="component" value="Unassembled WGS sequence"/>
</dbReference>
<gene>
    <name evidence="1" type="ORF">CKJ66_26970</name>
</gene>
<organism evidence="1 2">
    <name type="scientific">Mycobacterium avium</name>
    <dbReference type="NCBI Taxonomy" id="1764"/>
    <lineage>
        <taxon>Bacteria</taxon>
        <taxon>Bacillati</taxon>
        <taxon>Actinomycetota</taxon>
        <taxon>Actinomycetes</taxon>
        <taxon>Mycobacteriales</taxon>
        <taxon>Mycobacteriaceae</taxon>
        <taxon>Mycobacterium</taxon>
        <taxon>Mycobacterium avium complex (MAC)</taxon>
    </lineage>
</organism>
<dbReference type="EMBL" id="NSFD01000056">
    <property type="protein sequence ID" value="PBA23727.1"/>
    <property type="molecule type" value="Genomic_DNA"/>
</dbReference>
<comment type="caution">
    <text evidence="1">The sequence shown here is derived from an EMBL/GenBank/DDBJ whole genome shotgun (WGS) entry which is preliminary data.</text>
</comment>